<evidence type="ECO:0000256" key="3">
    <source>
        <dbReference type="ARBA" id="ARBA00022490"/>
    </source>
</evidence>
<comment type="caution">
    <text evidence="6">The sequence shown here is derived from an EMBL/GenBank/DDBJ whole genome shotgun (WGS) entry which is preliminary data.</text>
</comment>
<evidence type="ECO:0000256" key="5">
    <source>
        <dbReference type="SAM" id="MobiDB-lite"/>
    </source>
</evidence>
<comment type="subcellular location">
    <subcellularLocation>
        <location evidence="2">Cytoplasm</location>
    </subcellularLocation>
    <subcellularLocation>
        <location evidence="1">Nucleus</location>
    </subcellularLocation>
</comment>
<protein>
    <submittedName>
        <fullName evidence="6">Uncharacterized protein</fullName>
    </submittedName>
</protein>
<name>A0A540NJC1_MALBA</name>
<dbReference type="GO" id="GO:0005737">
    <property type="term" value="C:cytoplasm"/>
    <property type="evidence" value="ECO:0007669"/>
    <property type="project" value="UniProtKB-SubCell"/>
</dbReference>
<keyword evidence="4" id="KW-0539">Nucleus</keyword>
<dbReference type="InterPro" id="IPR044159">
    <property type="entry name" value="IQM"/>
</dbReference>
<dbReference type="PANTHER" id="PTHR31250:SF27">
    <property type="entry name" value="IQ DOMAIN-CONTAINING PROTEIN IQM5"/>
    <property type="match status" value="1"/>
</dbReference>
<keyword evidence="3" id="KW-0963">Cytoplasm</keyword>
<feature type="region of interest" description="Disordered" evidence="5">
    <location>
        <begin position="108"/>
        <end position="132"/>
    </location>
</feature>
<dbReference type="EMBL" id="VIEB01000032">
    <property type="protein sequence ID" value="TQE11119.1"/>
    <property type="molecule type" value="Genomic_DNA"/>
</dbReference>
<feature type="compositionally biased region" description="Basic and acidic residues" evidence="5">
    <location>
        <begin position="108"/>
        <end position="117"/>
    </location>
</feature>
<evidence type="ECO:0000256" key="2">
    <source>
        <dbReference type="ARBA" id="ARBA00004496"/>
    </source>
</evidence>
<dbReference type="GO" id="GO:0005634">
    <property type="term" value="C:nucleus"/>
    <property type="evidence" value="ECO:0007669"/>
    <property type="project" value="UniProtKB-SubCell"/>
</dbReference>
<organism evidence="6 7">
    <name type="scientific">Malus baccata</name>
    <name type="common">Siberian crab apple</name>
    <name type="synonym">Pyrus baccata</name>
    <dbReference type="NCBI Taxonomy" id="106549"/>
    <lineage>
        <taxon>Eukaryota</taxon>
        <taxon>Viridiplantae</taxon>
        <taxon>Streptophyta</taxon>
        <taxon>Embryophyta</taxon>
        <taxon>Tracheophyta</taxon>
        <taxon>Spermatophyta</taxon>
        <taxon>Magnoliopsida</taxon>
        <taxon>eudicotyledons</taxon>
        <taxon>Gunneridae</taxon>
        <taxon>Pentapetalae</taxon>
        <taxon>rosids</taxon>
        <taxon>fabids</taxon>
        <taxon>Rosales</taxon>
        <taxon>Rosaceae</taxon>
        <taxon>Amygdaloideae</taxon>
        <taxon>Maleae</taxon>
        <taxon>Malus</taxon>
    </lineage>
</organism>
<accession>A0A540NJC1</accession>
<evidence type="ECO:0000313" key="7">
    <source>
        <dbReference type="Proteomes" id="UP000315295"/>
    </source>
</evidence>
<dbReference type="Proteomes" id="UP000315295">
    <property type="component" value="Unassembled WGS sequence"/>
</dbReference>
<evidence type="ECO:0000313" key="6">
    <source>
        <dbReference type="EMBL" id="TQE11119.1"/>
    </source>
</evidence>
<sequence>MHRQTGILVNTIEGSECIFVLSTSRDLYVGQKKEGVFQHSSFLSGGAAMAAGRLVAHNGVLEAMWPDNDHYLPTVDNFKEFISFLEDHQVDLTNVKMCAIDDRYDSISPTDHQHESVGPDATNGEVPPVLDLSKHLSPSGGGILY</sequence>
<dbReference type="PANTHER" id="PTHR31250">
    <property type="entry name" value="IQ DOMAIN-CONTAINING PROTEIN IQM3"/>
    <property type="match status" value="1"/>
</dbReference>
<dbReference type="AlphaFoldDB" id="A0A540NJC1"/>
<dbReference type="STRING" id="106549.A0A540NJC1"/>
<proteinExistence type="predicted"/>
<gene>
    <name evidence="6" type="ORF">C1H46_003125</name>
</gene>
<keyword evidence="7" id="KW-1185">Reference proteome</keyword>
<evidence type="ECO:0000256" key="4">
    <source>
        <dbReference type="ARBA" id="ARBA00023242"/>
    </source>
</evidence>
<reference evidence="6 7" key="1">
    <citation type="journal article" date="2019" name="G3 (Bethesda)">
        <title>Sequencing of a Wild Apple (Malus baccata) Genome Unravels the Differences Between Cultivated and Wild Apple Species Regarding Disease Resistance and Cold Tolerance.</title>
        <authorList>
            <person name="Chen X."/>
        </authorList>
    </citation>
    <scope>NUCLEOTIDE SEQUENCE [LARGE SCALE GENOMIC DNA]</scope>
    <source>
        <strain evidence="7">cv. Shandingzi</strain>
        <tissue evidence="6">Leaves</tissue>
    </source>
</reference>
<evidence type="ECO:0000256" key="1">
    <source>
        <dbReference type="ARBA" id="ARBA00004123"/>
    </source>
</evidence>